<keyword evidence="1" id="KW-0732">Signal</keyword>
<dbReference type="SUPFAM" id="SSF75169">
    <property type="entry name" value="DsrEFH-like"/>
    <property type="match status" value="1"/>
</dbReference>
<reference evidence="2 3" key="1">
    <citation type="submission" date="2019-03" db="EMBL/GenBank/DDBJ databases">
        <title>Genomic Encyclopedia of Archaeal and Bacterial Type Strains, Phase II (KMG-II): from individual species to whole genera.</title>
        <authorList>
            <person name="Goeker M."/>
        </authorList>
    </citation>
    <scope>NUCLEOTIDE SEQUENCE [LARGE SCALE GENOMIC DNA]</scope>
    <source>
        <strain evidence="2 3">ATCC 25309</strain>
    </source>
</reference>
<keyword evidence="3" id="KW-1185">Reference proteome</keyword>
<feature type="chain" id="PRO_5020684141" evidence="1">
    <location>
        <begin position="23"/>
        <end position="168"/>
    </location>
</feature>
<sequence>MMRALLFPLVLFVAFSSSWLQAEDAAVSVIPIQIRENLRIVYQVTDDLQYEGVNKGLFYARKLINTYEKQGITADQVKLHLVYHGTGLHAVVNPAARARLKAETADNPNGEILAELVGRGVQIELCENTMQQKGVKSTELMPGVKLVVGAFPRLVDLQLLGHAYIKFE</sequence>
<evidence type="ECO:0000256" key="1">
    <source>
        <dbReference type="SAM" id="SignalP"/>
    </source>
</evidence>
<dbReference type="Gene3D" id="3.40.1260.10">
    <property type="entry name" value="DsrEFH-like"/>
    <property type="match status" value="1"/>
</dbReference>
<dbReference type="EMBL" id="SOCA01000001">
    <property type="protein sequence ID" value="TDU81554.1"/>
    <property type="molecule type" value="Genomic_DNA"/>
</dbReference>
<evidence type="ECO:0000313" key="3">
    <source>
        <dbReference type="Proteomes" id="UP000295662"/>
    </source>
</evidence>
<comment type="caution">
    <text evidence="2">The sequence shown here is derived from an EMBL/GenBank/DDBJ whole genome shotgun (WGS) entry which is preliminary data.</text>
</comment>
<evidence type="ECO:0000313" key="2">
    <source>
        <dbReference type="EMBL" id="TDU81554.1"/>
    </source>
</evidence>
<dbReference type="Proteomes" id="UP000295662">
    <property type="component" value="Unassembled WGS sequence"/>
</dbReference>
<protein>
    <submittedName>
        <fullName evidence="2">Intracellular sulfur oxidation DsrE/DsrF family protein</fullName>
    </submittedName>
</protein>
<dbReference type="InterPro" id="IPR027396">
    <property type="entry name" value="DsrEFH-like"/>
</dbReference>
<organism evidence="2 3">
    <name type="scientific">Prosthecobacter fusiformis</name>
    <dbReference type="NCBI Taxonomy" id="48464"/>
    <lineage>
        <taxon>Bacteria</taxon>
        <taxon>Pseudomonadati</taxon>
        <taxon>Verrucomicrobiota</taxon>
        <taxon>Verrucomicrobiia</taxon>
        <taxon>Verrucomicrobiales</taxon>
        <taxon>Verrucomicrobiaceae</taxon>
        <taxon>Prosthecobacter</taxon>
    </lineage>
</organism>
<dbReference type="Pfam" id="PF02635">
    <property type="entry name" value="DsrE"/>
    <property type="match status" value="1"/>
</dbReference>
<proteinExistence type="predicted"/>
<dbReference type="InterPro" id="IPR003787">
    <property type="entry name" value="Sulphur_relay_DsrE/F-like"/>
</dbReference>
<accession>A0A4R7SRF7</accession>
<gene>
    <name evidence="2" type="ORF">EI77_00864</name>
</gene>
<dbReference type="AlphaFoldDB" id="A0A4R7SRF7"/>
<dbReference type="OrthoDB" id="14053at2"/>
<name>A0A4R7SRF7_9BACT</name>
<feature type="signal peptide" evidence="1">
    <location>
        <begin position="1"/>
        <end position="22"/>
    </location>
</feature>
<dbReference type="PANTHER" id="PTHR37691:SF1">
    <property type="entry name" value="BLR3518 PROTEIN"/>
    <property type="match status" value="1"/>
</dbReference>
<dbReference type="PANTHER" id="PTHR37691">
    <property type="entry name" value="BLR3518 PROTEIN"/>
    <property type="match status" value="1"/>
</dbReference>